<sequence length="67" mass="7138">VSSRDGTLTNTHPLSGVCPTSKALVLRSGLCSTPVLHLGRLEQSPRPHGIRPTGFQAYARLVVDTTN</sequence>
<gene>
    <name evidence="1" type="ORF">METZ01_LOCUS296175</name>
</gene>
<evidence type="ECO:0000313" key="1">
    <source>
        <dbReference type="EMBL" id="SVC43321.1"/>
    </source>
</evidence>
<reference evidence="1" key="1">
    <citation type="submission" date="2018-05" db="EMBL/GenBank/DDBJ databases">
        <authorList>
            <person name="Lanie J.A."/>
            <person name="Ng W.-L."/>
            <person name="Kazmierczak K.M."/>
            <person name="Andrzejewski T.M."/>
            <person name="Davidsen T.M."/>
            <person name="Wayne K.J."/>
            <person name="Tettelin H."/>
            <person name="Glass J.I."/>
            <person name="Rusch D."/>
            <person name="Podicherti R."/>
            <person name="Tsui H.-C.T."/>
            <person name="Winkler M.E."/>
        </authorList>
    </citation>
    <scope>NUCLEOTIDE SEQUENCE</scope>
</reference>
<feature type="non-terminal residue" evidence="1">
    <location>
        <position position="1"/>
    </location>
</feature>
<name>A0A382M7Z3_9ZZZZ</name>
<accession>A0A382M7Z3</accession>
<dbReference type="EMBL" id="UINC01090945">
    <property type="protein sequence ID" value="SVC43321.1"/>
    <property type="molecule type" value="Genomic_DNA"/>
</dbReference>
<protein>
    <submittedName>
        <fullName evidence="1">Uncharacterized protein</fullName>
    </submittedName>
</protein>
<proteinExistence type="predicted"/>
<organism evidence="1">
    <name type="scientific">marine metagenome</name>
    <dbReference type="NCBI Taxonomy" id="408172"/>
    <lineage>
        <taxon>unclassified sequences</taxon>
        <taxon>metagenomes</taxon>
        <taxon>ecological metagenomes</taxon>
    </lineage>
</organism>
<feature type="non-terminal residue" evidence="1">
    <location>
        <position position="67"/>
    </location>
</feature>
<dbReference type="AlphaFoldDB" id="A0A382M7Z3"/>